<sequence length="478" mass="50342">MGRCRFGRLDARQITQILLLLLFSTRRLCGETLVADYETNIAMVTPLIRVAEQPEVALSLAPAMPPEGPGIENMWKAAEEDDPIYGPPTHAKGRTLRLDAAERANQLAPQEMPYSMVGPVMTDLPENEAETGSATGLPGNADLRMSPTLTSNPEVIVATDEATTLLPSYALTGNGETDQMSRRLSSGGVLRPRLDVDPIEIIQALDASLAQQIASSTAADDLSTVTPTTMPEVNGNSLDLLGNSPEVESTADGGQREDETATLLHSNIPITTTITQLEPTETPSSAPVGVSDPLGTPANFETSTSSTANLDSHFDVTLMLSQPAVLETFTSPESASVFQHSISSTTSSTLSASLVSSLDYPEKPLTEHTNAYDPATKLDASMPTTKTITQPEQAETFALSESAFASDGLSAIPSTISPLISTTLNAAIDPSTVKPTSTTSSSEYYPMTSMDSHIPPGTISTQSEPAESSTPSVSAVLS</sequence>
<feature type="compositionally biased region" description="Polar residues" evidence="1">
    <location>
        <begin position="458"/>
        <end position="478"/>
    </location>
</feature>
<dbReference type="EMBL" id="CAAALY010250532">
    <property type="protein sequence ID" value="VEL35739.1"/>
    <property type="molecule type" value="Genomic_DNA"/>
</dbReference>
<evidence type="ECO:0000256" key="1">
    <source>
        <dbReference type="SAM" id="MobiDB-lite"/>
    </source>
</evidence>
<protein>
    <submittedName>
        <fullName evidence="3">Uncharacterized protein</fullName>
    </submittedName>
</protein>
<feature type="region of interest" description="Disordered" evidence="1">
    <location>
        <begin position="222"/>
        <end position="256"/>
    </location>
</feature>
<evidence type="ECO:0000313" key="4">
    <source>
        <dbReference type="Proteomes" id="UP000784294"/>
    </source>
</evidence>
<feature type="signal peptide" evidence="2">
    <location>
        <begin position="1"/>
        <end position="30"/>
    </location>
</feature>
<keyword evidence="2" id="KW-0732">Signal</keyword>
<feature type="compositionally biased region" description="Polar residues" evidence="1">
    <location>
        <begin position="222"/>
        <end position="237"/>
    </location>
</feature>
<dbReference type="Proteomes" id="UP000784294">
    <property type="component" value="Unassembled WGS sequence"/>
</dbReference>
<feature type="chain" id="PRO_5019470051" evidence="2">
    <location>
        <begin position="31"/>
        <end position="478"/>
    </location>
</feature>
<proteinExistence type="predicted"/>
<feature type="region of interest" description="Disordered" evidence="1">
    <location>
        <begin position="276"/>
        <end position="307"/>
    </location>
</feature>
<reference evidence="3" key="1">
    <citation type="submission" date="2018-11" db="EMBL/GenBank/DDBJ databases">
        <authorList>
            <consortium name="Pathogen Informatics"/>
        </authorList>
    </citation>
    <scope>NUCLEOTIDE SEQUENCE</scope>
</reference>
<accession>A0A448XG42</accession>
<evidence type="ECO:0000313" key="3">
    <source>
        <dbReference type="EMBL" id="VEL35739.1"/>
    </source>
</evidence>
<organism evidence="3 4">
    <name type="scientific">Protopolystoma xenopodis</name>
    <dbReference type="NCBI Taxonomy" id="117903"/>
    <lineage>
        <taxon>Eukaryota</taxon>
        <taxon>Metazoa</taxon>
        <taxon>Spiralia</taxon>
        <taxon>Lophotrochozoa</taxon>
        <taxon>Platyhelminthes</taxon>
        <taxon>Monogenea</taxon>
        <taxon>Polyopisthocotylea</taxon>
        <taxon>Polystomatidea</taxon>
        <taxon>Polystomatidae</taxon>
        <taxon>Protopolystoma</taxon>
    </lineage>
</organism>
<keyword evidence="4" id="KW-1185">Reference proteome</keyword>
<feature type="region of interest" description="Disordered" evidence="1">
    <location>
        <begin position="431"/>
        <end position="478"/>
    </location>
</feature>
<name>A0A448XG42_9PLAT</name>
<feature type="non-terminal residue" evidence="3">
    <location>
        <position position="478"/>
    </location>
</feature>
<dbReference type="AlphaFoldDB" id="A0A448XG42"/>
<feature type="compositionally biased region" description="Low complexity" evidence="1">
    <location>
        <begin position="436"/>
        <end position="450"/>
    </location>
</feature>
<comment type="caution">
    <text evidence="3">The sequence shown here is derived from an EMBL/GenBank/DDBJ whole genome shotgun (WGS) entry which is preliminary data.</text>
</comment>
<gene>
    <name evidence="3" type="ORF">PXEA_LOCUS29179</name>
</gene>
<evidence type="ECO:0000256" key="2">
    <source>
        <dbReference type="SAM" id="SignalP"/>
    </source>
</evidence>